<dbReference type="GO" id="GO:0046872">
    <property type="term" value="F:metal ion binding"/>
    <property type="evidence" value="ECO:0007669"/>
    <property type="project" value="UniProtKB-KW"/>
</dbReference>
<evidence type="ECO:0000259" key="5">
    <source>
        <dbReference type="SMART" id="SM00922"/>
    </source>
</evidence>
<dbReference type="EMBL" id="CP006943">
    <property type="protein sequence ID" value="AHG75269.1"/>
    <property type="molecule type" value="Genomic_DNA"/>
</dbReference>
<evidence type="ECO:0000256" key="1">
    <source>
        <dbReference type="ARBA" id="ARBA00022723"/>
    </source>
</evidence>
<dbReference type="InterPro" id="IPR041338">
    <property type="entry name" value="OSBS_N"/>
</dbReference>
<evidence type="ECO:0000313" key="7">
    <source>
        <dbReference type="Proteomes" id="UP000066995"/>
    </source>
</evidence>
<dbReference type="InterPro" id="IPR036849">
    <property type="entry name" value="Enolase-like_C_sf"/>
</dbReference>
<keyword evidence="1" id="KW-0479">Metal-binding</keyword>
<dbReference type="SFLD" id="SFLDF00009">
    <property type="entry name" value="o-succinylbenzoate_synthase"/>
    <property type="match status" value="1"/>
</dbReference>
<dbReference type="EC" id="4.2.1.113" evidence="4"/>
<dbReference type="InterPro" id="IPR029065">
    <property type="entry name" value="Enolase_C-like"/>
</dbReference>
<keyword evidence="3" id="KW-0456">Lyase</keyword>
<dbReference type="CDD" id="cd03320">
    <property type="entry name" value="OSBS"/>
    <property type="match status" value="1"/>
</dbReference>
<dbReference type="GO" id="GO:0009234">
    <property type="term" value="P:menaquinone biosynthetic process"/>
    <property type="evidence" value="ECO:0007669"/>
    <property type="project" value="UniProtKB-UniRule"/>
</dbReference>
<proteinExistence type="predicted"/>
<feature type="domain" description="Mandelate racemase/muconate lactonizing enzyme C-terminal" evidence="5">
    <location>
        <begin position="126"/>
        <end position="221"/>
    </location>
</feature>
<dbReference type="NCBIfam" id="TIGR01927">
    <property type="entry name" value="menC_gam_Gplu"/>
    <property type="match status" value="1"/>
</dbReference>
<keyword evidence="7" id="KW-1185">Reference proteome</keyword>
<accession>W0Q8S5</accession>
<keyword evidence="2" id="KW-0460">Magnesium</keyword>
<dbReference type="SMART" id="SM00922">
    <property type="entry name" value="MR_MLE"/>
    <property type="match status" value="1"/>
</dbReference>
<gene>
    <name evidence="6" type="ORF">X808_7460</name>
</gene>
<dbReference type="PANTHER" id="PTHR48073">
    <property type="entry name" value="O-SUCCINYLBENZOATE SYNTHASE-RELATED"/>
    <property type="match status" value="1"/>
</dbReference>
<dbReference type="PANTHER" id="PTHR48073:SF2">
    <property type="entry name" value="O-SUCCINYLBENZOATE SYNTHASE"/>
    <property type="match status" value="1"/>
</dbReference>
<dbReference type="AlphaFoldDB" id="W0Q8S5"/>
<dbReference type="Gene3D" id="3.30.390.10">
    <property type="entry name" value="Enolase-like, N-terminal domain"/>
    <property type="match status" value="1"/>
</dbReference>
<organism evidence="6 7">
    <name type="scientific">Mannheimia varigena USDA-ARS-USMARC-1296</name>
    <dbReference type="NCBI Taxonomy" id="1433287"/>
    <lineage>
        <taxon>Bacteria</taxon>
        <taxon>Pseudomonadati</taxon>
        <taxon>Pseudomonadota</taxon>
        <taxon>Gammaproteobacteria</taxon>
        <taxon>Pasteurellales</taxon>
        <taxon>Pasteurellaceae</taxon>
        <taxon>Mannheimia</taxon>
    </lineage>
</organism>
<dbReference type="NCBIfam" id="NF003473">
    <property type="entry name" value="PRK05105.1"/>
    <property type="match status" value="1"/>
</dbReference>
<dbReference type="Pfam" id="PF21508">
    <property type="entry name" value="MenC_N"/>
    <property type="match status" value="1"/>
</dbReference>
<evidence type="ECO:0000256" key="4">
    <source>
        <dbReference type="NCBIfam" id="TIGR01927"/>
    </source>
</evidence>
<dbReference type="HOGENOM" id="CLU_030273_0_1_6"/>
<dbReference type="Pfam" id="PF13378">
    <property type="entry name" value="MR_MLE_C"/>
    <property type="match status" value="1"/>
</dbReference>
<protein>
    <recommendedName>
        <fullName evidence="4">o-succinylbenzoate synthase</fullName>
        <ecNumber evidence="4">4.2.1.113</ecNumber>
    </recommendedName>
</protein>
<dbReference type="Gene3D" id="3.20.20.120">
    <property type="entry name" value="Enolase-like C-terminal domain"/>
    <property type="match status" value="1"/>
</dbReference>
<dbReference type="SFLD" id="SFLDG00180">
    <property type="entry name" value="muconate_cycloisomerase"/>
    <property type="match status" value="1"/>
</dbReference>
<dbReference type="InterPro" id="IPR029017">
    <property type="entry name" value="Enolase-like_N"/>
</dbReference>
<dbReference type="PATRIC" id="fig|1433287.3.peg.743"/>
<reference evidence="6 7" key="1">
    <citation type="submission" date="2013-12" db="EMBL/GenBank/DDBJ databases">
        <title>Annotation of the Mannheimia varigena USDA-ARS-USMARC-1296 complete genome.</title>
        <authorList>
            <person name="Harhay G.P."/>
            <person name="Clawson M.L."/>
            <person name="Murray R.W."/>
            <person name="Lubbers B.V."/>
            <person name="Heaton M.P."/>
            <person name="Chitko-Mckown C.G."/>
            <person name="Harhay D.M."/>
            <person name="Smith T.P.L."/>
        </authorList>
    </citation>
    <scope>NUCLEOTIDE SEQUENCE [LARGE SCALE GENOMIC DNA]</scope>
    <source>
        <strain evidence="6 7">USDA-ARS-USMARC-1296</strain>
    </source>
</reference>
<dbReference type="KEGG" id="mvi:X808_7460"/>
<dbReference type="STRING" id="1433287.X808_7460"/>
<dbReference type="SFLD" id="SFLDS00001">
    <property type="entry name" value="Enolase"/>
    <property type="match status" value="1"/>
</dbReference>
<dbReference type="eggNOG" id="COG1441">
    <property type="taxonomic scope" value="Bacteria"/>
</dbReference>
<evidence type="ECO:0000256" key="3">
    <source>
        <dbReference type="ARBA" id="ARBA00023239"/>
    </source>
</evidence>
<dbReference type="SUPFAM" id="SSF54826">
    <property type="entry name" value="Enolase N-terminal domain-like"/>
    <property type="match status" value="1"/>
</dbReference>
<dbReference type="SUPFAM" id="SSF51604">
    <property type="entry name" value="Enolase C-terminal domain-like"/>
    <property type="match status" value="1"/>
</dbReference>
<evidence type="ECO:0000256" key="2">
    <source>
        <dbReference type="ARBA" id="ARBA00022842"/>
    </source>
</evidence>
<dbReference type="Proteomes" id="UP000066995">
    <property type="component" value="Chromosome"/>
</dbReference>
<evidence type="ECO:0000313" key="6">
    <source>
        <dbReference type="EMBL" id="AHG75269.1"/>
    </source>
</evidence>
<name>W0Q8S5_9PAST</name>
<dbReference type="GO" id="GO:0043748">
    <property type="term" value="F:O-succinylbenzoate synthase activity"/>
    <property type="evidence" value="ECO:0007669"/>
    <property type="project" value="UniProtKB-EC"/>
</dbReference>
<dbReference type="InterPro" id="IPR013342">
    <property type="entry name" value="Mandelate_racemase_C"/>
</dbReference>
<sequence length="335" mass="37535">MRQAVEYPQNFANLRIIMRKVTLYRYQLPIQTSVVLRKQKLTEREGLLVCLQENERIGWGEIAPLPTFSQETLEQTESQTKTWLKAWQSRETNALDALFPSVAFGLSCALAEFNNTLGEQGSYQSAVLCYGDVAKFQPTVTLGKLKIGIEPEKEGELADLLLSTNPNLQLRLDANRQWSLEQAVKFAEKIASANKARIQFIEEPCQTPELSRQFAKQTGIAIAWDETVREPDFVVKKEPNLTAIIIKPTLIGSLEKCVKLIEQAHSQGLTAVISSSLESSLGLTQLARIAHQYTPNSVPGLDTLNLMQHQLLREWQGSELPLIGVESEFVTEVVL</sequence>